<gene>
    <name evidence="3" type="ORF">FNW11_09000</name>
    <name evidence="2" type="ORF">FNW12_17070</name>
</gene>
<dbReference type="Gene3D" id="3.90.930.1">
    <property type="match status" value="1"/>
</dbReference>
<comment type="caution">
    <text evidence="3">The sequence shown here is derived from an EMBL/GenBank/DDBJ whole genome shotgun (WGS) entry which is preliminary data.</text>
</comment>
<sequence>MKTKVLYRFVYLLLAILLVSFSDPYTIKRISDPNFRYEFYTTEKKVNPKKNKIYFWFKGGLIHNSQAGIVGELLHDKFVKMYHSNQLAEQGEFKNGLKVGFWKTWYPNGVIQTTQYWNNGLKSGKYFRYDENGMIAEKGNYNGGVMNGKWIDYEKKDTLTYKRGAVFIKKTKLSKVEKFKLKQESNKADRAKKTLQESEELKNTSTLATYKASAKENEKTWKESKKAAKETEKVKKAAKGDSKIKILFKKLFDKKQPKQKTNGKSS</sequence>
<evidence type="ECO:0000313" key="5">
    <source>
        <dbReference type="Proteomes" id="UP000318669"/>
    </source>
</evidence>
<feature type="region of interest" description="Disordered" evidence="1">
    <location>
        <begin position="218"/>
        <end position="240"/>
    </location>
</feature>
<evidence type="ECO:0008006" key="6">
    <source>
        <dbReference type="Google" id="ProtNLM"/>
    </source>
</evidence>
<accession>A0A553BMZ3</accession>
<dbReference type="OrthoDB" id="703600at2"/>
<protein>
    <recommendedName>
        <fullName evidence="6">Toxin-antitoxin system YwqK family antitoxin</fullName>
    </recommendedName>
</protein>
<dbReference type="Proteomes" id="UP000318528">
    <property type="component" value="Unassembled WGS sequence"/>
</dbReference>
<dbReference type="Proteomes" id="UP000318669">
    <property type="component" value="Unassembled WGS sequence"/>
</dbReference>
<dbReference type="RefSeq" id="WP_143388893.1">
    <property type="nucleotide sequence ID" value="NZ_VJZL01000013.1"/>
</dbReference>
<dbReference type="AlphaFoldDB" id="A0A553BMZ3"/>
<evidence type="ECO:0000256" key="1">
    <source>
        <dbReference type="SAM" id="MobiDB-lite"/>
    </source>
</evidence>
<keyword evidence="4" id="KW-1185">Reference proteome</keyword>
<evidence type="ECO:0000313" key="2">
    <source>
        <dbReference type="EMBL" id="TRX01493.1"/>
    </source>
</evidence>
<organism evidence="3 5">
    <name type="scientific">Flavobacterium gawalongense</name>
    <dbReference type="NCBI Taxonomy" id="2594432"/>
    <lineage>
        <taxon>Bacteria</taxon>
        <taxon>Pseudomonadati</taxon>
        <taxon>Bacteroidota</taxon>
        <taxon>Flavobacteriia</taxon>
        <taxon>Flavobacteriales</taxon>
        <taxon>Flavobacteriaceae</taxon>
        <taxon>Flavobacterium</taxon>
    </lineage>
</organism>
<proteinExistence type="predicted"/>
<dbReference type="SUPFAM" id="SSF82185">
    <property type="entry name" value="Histone H3 K4-specific methyltransferase SET7/9 N-terminal domain"/>
    <property type="match status" value="1"/>
</dbReference>
<dbReference type="EMBL" id="VJZN01000049">
    <property type="protein sequence ID" value="TRX01493.1"/>
    <property type="molecule type" value="Genomic_DNA"/>
</dbReference>
<dbReference type="EMBL" id="VJZL01000013">
    <property type="protein sequence ID" value="TRX09630.1"/>
    <property type="molecule type" value="Genomic_DNA"/>
</dbReference>
<name>A0A553BMZ3_9FLAO</name>
<evidence type="ECO:0000313" key="4">
    <source>
        <dbReference type="Proteomes" id="UP000318528"/>
    </source>
</evidence>
<reference evidence="4 5" key="1">
    <citation type="submission" date="2019-07" db="EMBL/GenBank/DDBJ databases">
        <title>Novel species of Flavobacterium.</title>
        <authorList>
            <person name="Liu Q."/>
            <person name="Xin Y.-H."/>
        </authorList>
    </citation>
    <scope>NUCLEOTIDE SEQUENCE [LARGE SCALE GENOMIC DNA]</scope>
    <source>
        <strain evidence="2 4">GSP39</strain>
        <strain evidence="3 5">GSR22</strain>
    </source>
</reference>
<evidence type="ECO:0000313" key="3">
    <source>
        <dbReference type="EMBL" id="TRX09630.1"/>
    </source>
</evidence>